<comment type="caution">
    <text evidence="1">The sequence shown here is derived from an EMBL/GenBank/DDBJ whole genome shotgun (WGS) entry which is preliminary data.</text>
</comment>
<dbReference type="EMBL" id="JACJIA010000006">
    <property type="protein sequence ID" value="MBA8953387.1"/>
    <property type="molecule type" value="Genomic_DNA"/>
</dbReference>
<protein>
    <submittedName>
        <fullName evidence="1">Uncharacterized protein</fullName>
    </submittedName>
</protein>
<evidence type="ECO:0000313" key="1">
    <source>
        <dbReference type="EMBL" id="MBA8953387.1"/>
    </source>
</evidence>
<proteinExistence type="predicted"/>
<organism evidence="1 2">
    <name type="scientific">Actinomadura namibiensis</name>
    <dbReference type="NCBI Taxonomy" id="182080"/>
    <lineage>
        <taxon>Bacteria</taxon>
        <taxon>Bacillati</taxon>
        <taxon>Actinomycetota</taxon>
        <taxon>Actinomycetes</taxon>
        <taxon>Streptosporangiales</taxon>
        <taxon>Thermomonosporaceae</taxon>
        <taxon>Actinomadura</taxon>
    </lineage>
</organism>
<dbReference type="AlphaFoldDB" id="A0A7W3LSH4"/>
<name>A0A7W3LSH4_ACTNM</name>
<reference evidence="1 2" key="1">
    <citation type="submission" date="2020-08" db="EMBL/GenBank/DDBJ databases">
        <title>Genomic Encyclopedia of Type Strains, Phase IV (KMG-IV): sequencing the most valuable type-strain genomes for metagenomic binning, comparative biology and taxonomic classification.</title>
        <authorList>
            <person name="Goeker M."/>
        </authorList>
    </citation>
    <scope>NUCLEOTIDE SEQUENCE [LARGE SCALE GENOMIC DNA]</scope>
    <source>
        <strain evidence="1 2">DSM 44197</strain>
    </source>
</reference>
<dbReference type="Proteomes" id="UP000572680">
    <property type="component" value="Unassembled WGS sequence"/>
</dbReference>
<sequence length="40" mass="3745">MSASPSGAAAAAAAAACAACVMAFCRIRRSPALGSPGIHA</sequence>
<gene>
    <name evidence="1" type="ORF">HNR61_005037</name>
</gene>
<dbReference type="RefSeq" id="WP_281400560.1">
    <property type="nucleotide sequence ID" value="NZ_BAAALP010000001.1"/>
</dbReference>
<keyword evidence="2" id="KW-1185">Reference proteome</keyword>
<accession>A0A7W3LSH4</accession>
<evidence type="ECO:0000313" key="2">
    <source>
        <dbReference type="Proteomes" id="UP000572680"/>
    </source>
</evidence>